<feature type="region of interest" description="Disordered" evidence="8">
    <location>
        <begin position="282"/>
        <end position="306"/>
    </location>
</feature>
<protein>
    <recommendedName>
        <fullName evidence="11">Abasic site processing protein HMCES</fullName>
    </recommendedName>
</protein>
<feature type="non-terminal residue" evidence="9">
    <location>
        <position position="381"/>
    </location>
</feature>
<evidence type="ECO:0000256" key="1">
    <source>
        <dbReference type="ARBA" id="ARBA00008136"/>
    </source>
</evidence>
<evidence type="ECO:0000256" key="5">
    <source>
        <dbReference type="ARBA" id="ARBA00023124"/>
    </source>
</evidence>
<comment type="similarity">
    <text evidence="1">Belongs to the SOS response-associated peptidase family.</text>
</comment>
<keyword evidence="7" id="KW-0456">Lyase</keyword>
<evidence type="ECO:0000256" key="4">
    <source>
        <dbReference type="ARBA" id="ARBA00022801"/>
    </source>
</evidence>
<keyword evidence="4" id="KW-0378">Hydrolase</keyword>
<dbReference type="Pfam" id="PF02586">
    <property type="entry name" value="SRAP"/>
    <property type="match status" value="1"/>
</dbReference>
<comment type="caution">
    <text evidence="9">The sequence shown here is derived from an EMBL/GenBank/DDBJ whole genome shotgun (WGS) entry which is preliminary data.</text>
</comment>
<dbReference type="Gene3D" id="3.90.1680.10">
    <property type="entry name" value="SOS response associated peptidase-like"/>
    <property type="match status" value="1"/>
</dbReference>
<dbReference type="EMBL" id="AGNL01002868">
    <property type="protein sequence ID" value="EJK75555.1"/>
    <property type="molecule type" value="Genomic_DNA"/>
</dbReference>
<feature type="compositionally biased region" description="Basic and acidic residues" evidence="8">
    <location>
        <begin position="282"/>
        <end position="292"/>
    </location>
</feature>
<evidence type="ECO:0000313" key="9">
    <source>
        <dbReference type="EMBL" id="EJK75555.1"/>
    </source>
</evidence>
<dbReference type="OMA" id="WLHPRQP"/>
<dbReference type="eggNOG" id="KOG2618">
    <property type="taxonomic scope" value="Eukaryota"/>
</dbReference>
<evidence type="ECO:0000256" key="8">
    <source>
        <dbReference type="SAM" id="MobiDB-lite"/>
    </source>
</evidence>
<name>K0TDM9_THAOC</name>
<evidence type="ECO:0000256" key="7">
    <source>
        <dbReference type="ARBA" id="ARBA00023239"/>
    </source>
</evidence>
<organism evidence="9 10">
    <name type="scientific">Thalassiosira oceanica</name>
    <name type="common">Marine diatom</name>
    <dbReference type="NCBI Taxonomy" id="159749"/>
    <lineage>
        <taxon>Eukaryota</taxon>
        <taxon>Sar</taxon>
        <taxon>Stramenopiles</taxon>
        <taxon>Ochrophyta</taxon>
        <taxon>Bacillariophyta</taxon>
        <taxon>Coscinodiscophyceae</taxon>
        <taxon>Thalassiosirophycidae</taxon>
        <taxon>Thalassiosirales</taxon>
        <taxon>Thalassiosiraceae</taxon>
        <taxon>Thalassiosira</taxon>
    </lineage>
</organism>
<dbReference type="OrthoDB" id="2111841at2759"/>
<evidence type="ECO:0000256" key="6">
    <source>
        <dbReference type="ARBA" id="ARBA00023125"/>
    </source>
</evidence>
<keyword evidence="10" id="KW-1185">Reference proteome</keyword>
<dbReference type="GO" id="GO:0006508">
    <property type="term" value="P:proteolysis"/>
    <property type="evidence" value="ECO:0007669"/>
    <property type="project" value="UniProtKB-KW"/>
</dbReference>
<reference evidence="9 10" key="1">
    <citation type="journal article" date="2012" name="Genome Biol.">
        <title>Genome and low-iron response of an oceanic diatom adapted to chronic iron limitation.</title>
        <authorList>
            <person name="Lommer M."/>
            <person name="Specht M."/>
            <person name="Roy A.S."/>
            <person name="Kraemer L."/>
            <person name="Andreson R."/>
            <person name="Gutowska M.A."/>
            <person name="Wolf J."/>
            <person name="Bergner S.V."/>
            <person name="Schilhabel M.B."/>
            <person name="Klostermeier U.C."/>
            <person name="Beiko R.G."/>
            <person name="Rosenstiel P."/>
            <person name="Hippler M."/>
            <person name="Laroche J."/>
        </authorList>
    </citation>
    <scope>NUCLEOTIDE SEQUENCE [LARGE SCALE GENOMIC DNA]</scope>
    <source>
        <strain evidence="9 10">CCMP1005</strain>
    </source>
</reference>
<dbReference type="GO" id="GO:0106300">
    <property type="term" value="P:protein-DNA covalent cross-linking repair"/>
    <property type="evidence" value="ECO:0007669"/>
    <property type="project" value="InterPro"/>
</dbReference>
<evidence type="ECO:0000256" key="3">
    <source>
        <dbReference type="ARBA" id="ARBA00022763"/>
    </source>
</evidence>
<feature type="compositionally biased region" description="Basic residues" evidence="8">
    <location>
        <begin position="293"/>
        <end position="304"/>
    </location>
</feature>
<dbReference type="GO" id="GO:0016829">
    <property type="term" value="F:lyase activity"/>
    <property type="evidence" value="ECO:0007669"/>
    <property type="project" value="UniProtKB-KW"/>
</dbReference>
<gene>
    <name evidence="9" type="ORF">THAOC_02718</name>
</gene>
<dbReference type="PANTHER" id="PTHR13604">
    <property type="entry name" value="DC12-RELATED"/>
    <property type="match status" value="1"/>
</dbReference>
<evidence type="ECO:0008006" key="11">
    <source>
        <dbReference type="Google" id="ProtNLM"/>
    </source>
</evidence>
<dbReference type="GO" id="GO:0008233">
    <property type="term" value="F:peptidase activity"/>
    <property type="evidence" value="ECO:0007669"/>
    <property type="project" value="UniProtKB-KW"/>
</dbReference>
<proteinExistence type="inferred from homology"/>
<dbReference type="Proteomes" id="UP000266841">
    <property type="component" value="Unassembled WGS sequence"/>
</dbReference>
<keyword evidence="2" id="KW-0645">Protease</keyword>
<keyword evidence="3" id="KW-0227">DNA damage</keyword>
<dbReference type="InterPro" id="IPR036590">
    <property type="entry name" value="SRAP-like"/>
</dbReference>
<dbReference type="GO" id="GO:0003697">
    <property type="term" value="F:single-stranded DNA binding"/>
    <property type="evidence" value="ECO:0007669"/>
    <property type="project" value="InterPro"/>
</dbReference>
<dbReference type="InterPro" id="IPR003738">
    <property type="entry name" value="SRAP"/>
</dbReference>
<dbReference type="SUPFAM" id="SSF143081">
    <property type="entry name" value="BB1717-like"/>
    <property type="match status" value="1"/>
</dbReference>
<dbReference type="AlphaFoldDB" id="K0TDM9"/>
<evidence type="ECO:0000313" key="10">
    <source>
        <dbReference type="Proteomes" id="UP000266841"/>
    </source>
</evidence>
<sequence>MCGRAYYSERSVDAAAQSLCHQKTTCGTPSDSDPGSRVIYSIKDSKKNSGPGHTFRVIYASANGSVKIDEMIWGLIPNGGSISSPHRIPTDEGFSVSPHYKMFNARSETVHEKVSFARYIRSGQVCIFAVDGYYEWTQPIQQVKKQPYFVRSRDLRQPLLLAGVYARVKTGREDESGKDEMISTFAVLTADAHPQYAWLHPRQPLMIPDLELARAWLKNNPRNVLEEIRDIAGSTLWDNLSVYPVTTKMNDARYQGDDCATEIKLKKVRSIQTFFSPRTAHDKIETEDESKSAVKKGSKPKRKCASGGIESFFKREKDTEPKPVAGSPSETSPSAEIAISWQCSTCTYVHSRPEQMFYLACDICGSPRKVADLASTKKPKT</sequence>
<keyword evidence="5" id="KW-0190">Covalent protein-DNA linkage</keyword>
<keyword evidence="6" id="KW-0238">DNA-binding</keyword>
<dbReference type="PANTHER" id="PTHR13604:SF0">
    <property type="entry name" value="ABASIC SITE PROCESSING PROTEIN HMCES"/>
    <property type="match status" value="1"/>
</dbReference>
<evidence type="ECO:0000256" key="2">
    <source>
        <dbReference type="ARBA" id="ARBA00022670"/>
    </source>
</evidence>
<accession>K0TDM9</accession>